<proteinExistence type="predicted"/>
<gene>
    <name evidence="2" type="ORF">BSTOLATCC_MIC52118</name>
</gene>
<comment type="caution">
    <text evidence="2">The sequence shown here is derived from an EMBL/GenBank/DDBJ whole genome shotgun (WGS) entry which is preliminary data.</text>
</comment>
<evidence type="ECO:0000313" key="2">
    <source>
        <dbReference type="EMBL" id="CAG9330702.1"/>
    </source>
</evidence>
<protein>
    <submittedName>
        <fullName evidence="2">Uncharacterized protein</fullName>
    </submittedName>
</protein>
<keyword evidence="3" id="KW-1185">Reference proteome</keyword>
<feature type="coiled-coil region" evidence="1">
    <location>
        <begin position="557"/>
        <end position="591"/>
    </location>
</feature>
<name>A0AAU9K1F4_9CILI</name>
<reference evidence="2" key="1">
    <citation type="submission" date="2021-09" db="EMBL/GenBank/DDBJ databases">
        <authorList>
            <consortium name="AG Swart"/>
            <person name="Singh M."/>
            <person name="Singh A."/>
            <person name="Seah K."/>
            <person name="Emmerich C."/>
        </authorList>
    </citation>
    <scope>NUCLEOTIDE SEQUENCE</scope>
    <source>
        <strain evidence="2">ATCC30299</strain>
    </source>
</reference>
<organism evidence="2 3">
    <name type="scientific">Blepharisma stoltei</name>
    <dbReference type="NCBI Taxonomy" id="1481888"/>
    <lineage>
        <taxon>Eukaryota</taxon>
        <taxon>Sar</taxon>
        <taxon>Alveolata</taxon>
        <taxon>Ciliophora</taxon>
        <taxon>Postciliodesmatophora</taxon>
        <taxon>Heterotrichea</taxon>
        <taxon>Heterotrichida</taxon>
        <taxon>Blepharismidae</taxon>
        <taxon>Blepharisma</taxon>
    </lineage>
</organism>
<sequence>MQTNENPGILESDLYQMIRNLISRLPKSDPESSEVWNEQTLSELEFSQIDQIVNSLLLKPSQAQNLQCQSDLYCLGSMLNYHNMIKEDFLKSLEVFLPDLVGSIIKLIEIRGECCIDAVIKILTLSCFAAKIDNNFFNQEIFTIITSFFQTNFFRFITEDNSEKYIDLLLRRFLQFLNFTLAKNLNFDFDLGSWKKVLKLIFTKETWSCFFPALNRYLNIITKLNEEDKSKEEDKLKEELKKLKKRKSEKLLQLILQKQTQLVSHFYLDLDKYAFFGKSKSWVSFCVNFYREKAKEMINNKKAVSYYIKEIMHQLSWYMKNKKRKNIEFIVRESDLHKLFDSPKLWRQSLGDLATYQIESNSCEVNFLKKYFSKVWEMDSWYEEILNAEKIMLEILLLTYVSKAFYEDFEKLAKKFAFKFFDNAYNHAEGYTGRYRIFSLIFQFLPKAWKKISKFIAVNANSNQDENPDELIKNFFLLRLKKLHAGYSATTAPEYFIRFIELLINYLQSSNYYDLFNVELLFEKYAGNFSLSSVDYNDPYYCAKILMSIFRDSEFRKAKLIEETEKYQKELEEMKKRENEETKTENNLEDANQFLELEASTSQKSQVSGKKENKVDLNKTHIALIIDLLKELKESYILNILFEKDKFQPQVKKWLVSQLKNLFSISLKRSEKTINFMAETNSFIIKLISDDIAQPTKAQIKSFRKLIRSNVVAEGFSRINLNFDSTNPYYNQVYFASLPDDLAGVTIFGGEILINSKYNNIQPISLCAQKVIFLHELAHHIRKMEPGLYDIYKKNTNPRNSALKRCARKVEKKAFKVIWWRRSTAWNRNFLLIFSRN</sequence>
<evidence type="ECO:0000313" key="3">
    <source>
        <dbReference type="Proteomes" id="UP001162131"/>
    </source>
</evidence>
<evidence type="ECO:0000256" key="1">
    <source>
        <dbReference type="SAM" id="Coils"/>
    </source>
</evidence>
<dbReference type="AlphaFoldDB" id="A0AAU9K1F4"/>
<dbReference type="EMBL" id="CAJZBQ010000052">
    <property type="protein sequence ID" value="CAG9330702.1"/>
    <property type="molecule type" value="Genomic_DNA"/>
</dbReference>
<accession>A0AAU9K1F4</accession>
<keyword evidence="1" id="KW-0175">Coiled coil</keyword>
<feature type="coiled-coil region" evidence="1">
    <location>
        <begin position="226"/>
        <end position="257"/>
    </location>
</feature>
<dbReference type="Proteomes" id="UP001162131">
    <property type="component" value="Unassembled WGS sequence"/>
</dbReference>